<evidence type="ECO:0000313" key="7">
    <source>
        <dbReference type="EMBL" id="GMA94203.1"/>
    </source>
</evidence>
<evidence type="ECO:0000256" key="5">
    <source>
        <dbReference type="SAM" id="Phobius"/>
    </source>
</evidence>
<keyword evidence="8" id="KW-1185">Reference proteome</keyword>
<name>A0ABQ6K3R7_9MICO</name>
<keyword evidence="4 5" id="KW-0472">Membrane</keyword>
<dbReference type="EMBL" id="BSVB01000001">
    <property type="protein sequence ID" value="GMA94203.1"/>
    <property type="molecule type" value="Genomic_DNA"/>
</dbReference>
<evidence type="ECO:0000256" key="2">
    <source>
        <dbReference type="ARBA" id="ARBA00022692"/>
    </source>
</evidence>
<evidence type="ECO:0000256" key="4">
    <source>
        <dbReference type="ARBA" id="ARBA00023136"/>
    </source>
</evidence>
<sequence>MLVYFAATYLLIIAVSFALIGAPEIESAVYATVFLVTVLVGLVIAPITVETITRGRSVGKVAVGARIVRDDGGAIGLRHALIRGLSGVIEIWGTLGGLAILLGLLTPRAKRLGDLMAGTYSQYERVSRRPLSPPLLPWGLDGWARVADVARLPEGLARRVAQFLHEATQYEPGRRAGIADELAREVVPYVAPLPDVPPEVLLTAVAAVRRDREARALALEADRLRRLGPVLEGVPHGFPSR</sequence>
<dbReference type="RefSeq" id="WP_348534886.1">
    <property type="nucleotide sequence ID" value="NZ_BSVB01000001.1"/>
</dbReference>
<feature type="transmembrane region" description="Helical" evidence="5">
    <location>
        <begin position="85"/>
        <end position="105"/>
    </location>
</feature>
<evidence type="ECO:0000256" key="3">
    <source>
        <dbReference type="ARBA" id="ARBA00022989"/>
    </source>
</evidence>
<dbReference type="Proteomes" id="UP001157034">
    <property type="component" value="Unassembled WGS sequence"/>
</dbReference>
<feature type="transmembrane region" description="Helical" evidence="5">
    <location>
        <begin position="28"/>
        <end position="49"/>
    </location>
</feature>
<dbReference type="Pfam" id="PF06271">
    <property type="entry name" value="RDD"/>
    <property type="match status" value="1"/>
</dbReference>
<reference evidence="8" key="1">
    <citation type="journal article" date="2019" name="Int. J. Syst. Evol. Microbiol.">
        <title>The Global Catalogue of Microorganisms (GCM) 10K type strain sequencing project: providing services to taxonomists for standard genome sequencing and annotation.</title>
        <authorList>
            <consortium name="The Broad Institute Genomics Platform"/>
            <consortium name="The Broad Institute Genome Sequencing Center for Infectious Disease"/>
            <person name="Wu L."/>
            <person name="Ma J."/>
        </authorList>
    </citation>
    <scope>NUCLEOTIDE SEQUENCE [LARGE SCALE GENOMIC DNA]</scope>
    <source>
        <strain evidence="8">NBRC 108894</strain>
    </source>
</reference>
<accession>A0ABQ6K3R7</accession>
<gene>
    <name evidence="7" type="ORF">GCM10025881_10270</name>
</gene>
<dbReference type="PANTHER" id="PTHR38480:SF1">
    <property type="entry name" value="SLR0254 PROTEIN"/>
    <property type="match status" value="1"/>
</dbReference>
<comment type="caution">
    <text evidence="7">The sequence shown here is derived from an EMBL/GenBank/DDBJ whole genome shotgun (WGS) entry which is preliminary data.</text>
</comment>
<evidence type="ECO:0000256" key="1">
    <source>
        <dbReference type="ARBA" id="ARBA00004141"/>
    </source>
</evidence>
<keyword evidence="2 5" id="KW-0812">Transmembrane</keyword>
<evidence type="ECO:0000313" key="8">
    <source>
        <dbReference type="Proteomes" id="UP001157034"/>
    </source>
</evidence>
<evidence type="ECO:0000259" key="6">
    <source>
        <dbReference type="Pfam" id="PF06271"/>
    </source>
</evidence>
<dbReference type="InterPro" id="IPR010432">
    <property type="entry name" value="RDD"/>
</dbReference>
<feature type="domain" description="RDD" evidence="6">
    <location>
        <begin position="8"/>
        <end position="118"/>
    </location>
</feature>
<keyword evidence="3 5" id="KW-1133">Transmembrane helix</keyword>
<dbReference type="PANTHER" id="PTHR38480">
    <property type="entry name" value="SLR0254 PROTEIN"/>
    <property type="match status" value="1"/>
</dbReference>
<proteinExistence type="predicted"/>
<protein>
    <recommendedName>
        <fullName evidence="6">RDD domain-containing protein</fullName>
    </recommendedName>
</protein>
<comment type="subcellular location">
    <subcellularLocation>
        <location evidence="1">Membrane</location>
        <topology evidence="1">Multi-pass membrane protein</topology>
    </subcellularLocation>
</comment>
<organism evidence="7 8">
    <name type="scientific">Pseudolysinimonas kribbensis</name>
    <dbReference type="NCBI Taxonomy" id="433641"/>
    <lineage>
        <taxon>Bacteria</taxon>
        <taxon>Bacillati</taxon>
        <taxon>Actinomycetota</taxon>
        <taxon>Actinomycetes</taxon>
        <taxon>Micrococcales</taxon>
        <taxon>Microbacteriaceae</taxon>
        <taxon>Pseudolysinimonas</taxon>
    </lineage>
</organism>